<dbReference type="Proteomes" id="UP000830729">
    <property type="component" value="Chromosome"/>
</dbReference>
<sequence>MLDSLSGERADRLSWLFVGLLVVAIVESVASHDLVWAAFLDLTLVILVLPPLLTEDLGTVLPPSVTALAALPAATRAFDLPWLTDYAVYVGVAAVALAVVVELAVFTDAEMAPWFADATVVMATMAAIGVWVVLQFYSDLWLGTDLLPTIDAVMWEFVRATVAGVAAALVFEVHFAYLDPTDRRASDLSGGERG</sequence>
<dbReference type="AlphaFoldDB" id="A0A8U0HPX0"/>
<name>A0A8U0HPX0_9EURY</name>
<accession>A0A8U0HPX0</accession>
<gene>
    <name evidence="2" type="ORF">M0R89_09510</name>
</gene>
<dbReference type="KEGG" id="halx:M0R89_09510"/>
<feature type="transmembrane region" description="Helical" evidence="1">
    <location>
        <begin position="12"/>
        <end position="29"/>
    </location>
</feature>
<feature type="transmembrane region" description="Helical" evidence="1">
    <location>
        <begin position="118"/>
        <end position="137"/>
    </location>
</feature>
<evidence type="ECO:0000313" key="3">
    <source>
        <dbReference type="Proteomes" id="UP000830729"/>
    </source>
</evidence>
<keyword evidence="1" id="KW-0472">Membrane</keyword>
<feature type="transmembrane region" description="Helical" evidence="1">
    <location>
        <begin position="157"/>
        <end position="178"/>
    </location>
</feature>
<keyword evidence="1" id="KW-0812">Transmembrane</keyword>
<keyword evidence="1" id="KW-1133">Transmembrane helix</keyword>
<dbReference type="GeneID" id="72185435"/>
<feature type="transmembrane region" description="Helical" evidence="1">
    <location>
        <begin position="86"/>
        <end position="106"/>
    </location>
</feature>
<keyword evidence="3" id="KW-1185">Reference proteome</keyword>
<reference evidence="2 3" key="1">
    <citation type="submission" date="2022-04" db="EMBL/GenBank/DDBJ databases">
        <title>Diverse halophilic archaea isolated from saline environments.</title>
        <authorList>
            <person name="Cui H.-L."/>
        </authorList>
    </citation>
    <scope>NUCLEOTIDE SEQUENCE [LARGE SCALE GENOMIC DNA]</scope>
    <source>
        <strain evidence="2 3">XZYJT49</strain>
    </source>
</reference>
<dbReference type="RefSeq" id="WP_248648845.1">
    <property type="nucleotide sequence ID" value="NZ_CP096659.1"/>
</dbReference>
<dbReference type="EMBL" id="CP096659">
    <property type="protein sequence ID" value="UPV72786.1"/>
    <property type="molecule type" value="Genomic_DNA"/>
</dbReference>
<evidence type="ECO:0000256" key="1">
    <source>
        <dbReference type="SAM" id="Phobius"/>
    </source>
</evidence>
<protein>
    <submittedName>
        <fullName evidence="2">Uncharacterized protein</fullName>
    </submittedName>
</protein>
<proteinExistence type="predicted"/>
<organism evidence="2 3">
    <name type="scientific">Halorussus limi</name>
    <dbReference type="NCBI Taxonomy" id="2938695"/>
    <lineage>
        <taxon>Archaea</taxon>
        <taxon>Methanobacteriati</taxon>
        <taxon>Methanobacteriota</taxon>
        <taxon>Stenosarchaea group</taxon>
        <taxon>Halobacteria</taxon>
        <taxon>Halobacteriales</taxon>
        <taxon>Haladaptataceae</taxon>
        <taxon>Halorussus</taxon>
    </lineage>
</organism>
<evidence type="ECO:0000313" key="2">
    <source>
        <dbReference type="EMBL" id="UPV72786.1"/>
    </source>
</evidence>